<gene>
    <name evidence="11" type="ORF">EU98_0172</name>
</gene>
<feature type="domain" description="ABC transporter" evidence="10">
    <location>
        <begin position="18"/>
        <end position="262"/>
    </location>
</feature>
<dbReference type="GO" id="GO:0005886">
    <property type="term" value="C:plasma membrane"/>
    <property type="evidence" value="ECO:0007669"/>
    <property type="project" value="UniProtKB-SubCell"/>
</dbReference>
<keyword evidence="7" id="KW-1278">Translocase</keyword>
<proteinExistence type="inferred from homology"/>
<dbReference type="Gene3D" id="3.40.50.300">
    <property type="entry name" value="P-loop containing nucleotide triphosphate hydrolases"/>
    <property type="match status" value="1"/>
</dbReference>
<keyword evidence="6" id="KW-0067">ATP-binding</keyword>
<dbReference type="Proteomes" id="UP000030533">
    <property type="component" value="Unassembled WGS sequence"/>
</dbReference>
<evidence type="ECO:0000313" key="12">
    <source>
        <dbReference type="Proteomes" id="UP000030533"/>
    </source>
</evidence>
<dbReference type="PROSITE" id="PS50893">
    <property type="entry name" value="ABC_TRANSPORTER_2"/>
    <property type="match status" value="1"/>
</dbReference>
<organism evidence="11 12">
    <name type="scientific">Prochlorococcus marinus str. MIT 9314</name>
    <dbReference type="NCBI Taxonomy" id="167548"/>
    <lineage>
        <taxon>Bacteria</taxon>
        <taxon>Bacillati</taxon>
        <taxon>Cyanobacteriota</taxon>
        <taxon>Cyanophyceae</taxon>
        <taxon>Synechococcales</taxon>
        <taxon>Prochlorococcaceae</taxon>
        <taxon>Prochlorococcus</taxon>
    </lineage>
</organism>
<dbReference type="AlphaFoldDB" id="A0A0A2AP40"/>
<accession>A0A0A2AP40</accession>
<keyword evidence="4" id="KW-1003">Cell membrane</keyword>
<evidence type="ECO:0000256" key="4">
    <source>
        <dbReference type="ARBA" id="ARBA00022475"/>
    </source>
</evidence>
<evidence type="ECO:0000256" key="7">
    <source>
        <dbReference type="ARBA" id="ARBA00022967"/>
    </source>
</evidence>
<evidence type="ECO:0000313" key="11">
    <source>
        <dbReference type="EMBL" id="KGG03376.1"/>
    </source>
</evidence>
<keyword evidence="3" id="KW-0813">Transport</keyword>
<dbReference type="InterPro" id="IPR003439">
    <property type="entry name" value="ABC_transporter-like_ATP-bd"/>
</dbReference>
<name>A0A0A2AP40_PROMR</name>
<dbReference type="GO" id="GO:0016887">
    <property type="term" value="F:ATP hydrolysis activity"/>
    <property type="evidence" value="ECO:0007669"/>
    <property type="project" value="InterPro"/>
</dbReference>
<dbReference type="RefSeq" id="WP_032515103.1">
    <property type="nucleotide sequence ID" value="NZ_JNAO01000002.1"/>
</dbReference>
<dbReference type="InterPro" id="IPR017871">
    <property type="entry name" value="ABC_transporter-like_CS"/>
</dbReference>
<dbReference type="Pfam" id="PF00005">
    <property type="entry name" value="ABC_tran"/>
    <property type="match status" value="1"/>
</dbReference>
<dbReference type="SMART" id="SM00382">
    <property type="entry name" value="AAA"/>
    <property type="match status" value="1"/>
</dbReference>
<dbReference type="NCBIfam" id="TIGR01184">
    <property type="entry name" value="ntrCD"/>
    <property type="match status" value="1"/>
</dbReference>
<evidence type="ECO:0000256" key="2">
    <source>
        <dbReference type="ARBA" id="ARBA00009440"/>
    </source>
</evidence>
<keyword evidence="5" id="KW-0547">Nucleotide-binding</keyword>
<keyword evidence="9" id="KW-0472">Membrane</keyword>
<dbReference type="GO" id="GO:0006811">
    <property type="term" value="P:monoatomic ion transport"/>
    <property type="evidence" value="ECO:0007669"/>
    <property type="project" value="UniProtKB-KW"/>
</dbReference>
<comment type="similarity">
    <text evidence="2">Belongs to the ABC transporter superfamily. Nitrate/nitrite/cyanate uptake transporter (NitT) (TC 3.A.1.16) family.</text>
</comment>
<dbReference type="InterPro" id="IPR003593">
    <property type="entry name" value="AAA+_ATPase"/>
</dbReference>
<dbReference type="GO" id="GO:0005524">
    <property type="term" value="F:ATP binding"/>
    <property type="evidence" value="ECO:0007669"/>
    <property type="project" value="UniProtKB-KW"/>
</dbReference>
<dbReference type="STRING" id="167548.EU98_0172"/>
<evidence type="ECO:0000256" key="1">
    <source>
        <dbReference type="ARBA" id="ARBA00004417"/>
    </source>
</evidence>
<dbReference type="InterPro" id="IPR050166">
    <property type="entry name" value="ABC_transporter_ATP-bind"/>
</dbReference>
<dbReference type="EMBL" id="JNAO01000002">
    <property type="protein sequence ID" value="KGG03376.1"/>
    <property type="molecule type" value="Genomic_DNA"/>
</dbReference>
<keyword evidence="8" id="KW-0406">Ion transport</keyword>
<evidence type="ECO:0000256" key="6">
    <source>
        <dbReference type="ARBA" id="ARBA00022840"/>
    </source>
</evidence>
<dbReference type="InterPro" id="IPR027417">
    <property type="entry name" value="P-loop_NTPase"/>
</dbReference>
<dbReference type="CDD" id="cd03293">
    <property type="entry name" value="ABC_NrtD_SsuB_transporters"/>
    <property type="match status" value="1"/>
</dbReference>
<dbReference type="InterPro" id="IPR005890">
    <property type="entry name" value="NO3_transporter_ATP-bd-like"/>
</dbReference>
<comment type="subcellular location">
    <subcellularLocation>
        <location evidence="1">Cell inner membrane</location>
        <topology evidence="1">Peripheral membrane protein</topology>
    </subcellularLocation>
</comment>
<evidence type="ECO:0000256" key="3">
    <source>
        <dbReference type="ARBA" id="ARBA00022448"/>
    </source>
</evidence>
<dbReference type="PANTHER" id="PTHR42788">
    <property type="entry name" value="TAURINE IMPORT ATP-BINDING PROTEIN-RELATED"/>
    <property type="match status" value="1"/>
</dbReference>
<evidence type="ECO:0000256" key="9">
    <source>
        <dbReference type="ARBA" id="ARBA00023136"/>
    </source>
</evidence>
<evidence type="ECO:0000256" key="8">
    <source>
        <dbReference type="ARBA" id="ARBA00023065"/>
    </source>
</evidence>
<dbReference type="SUPFAM" id="SSF52540">
    <property type="entry name" value="P-loop containing nucleoside triphosphate hydrolases"/>
    <property type="match status" value="1"/>
</dbReference>
<dbReference type="PANTHER" id="PTHR42788:SF7">
    <property type="entry name" value="NITRATE ABC TRANSPORTER ATP-BINDING PROTEIN"/>
    <property type="match status" value="1"/>
</dbReference>
<protein>
    <submittedName>
        <fullName evidence="11">Cyanate ABC transporter</fullName>
    </submittedName>
</protein>
<dbReference type="PROSITE" id="PS00211">
    <property type="entry name" value="ABC_TRANSPORTER_1"/>
    <property type="match status" value="1"/>
</dbReference>
<evidence type="ECO:0000256" key="5">
    <source>
        <dbReference type="ARBA" id="ARBA00022741"/>
    </source>
</evidence>
<evidence type="ECO:0000259" key="10">
    <source>
        <dbReference type="PROSITE" id="PS50893"/>
    </source>
</evidence>
<dbReference type="eggNOG" id="COG1116">
    <property type="taxonomic scope" value="Bacteria"/>
</dbReference>
<sequence length="288" mass="32288">MIKKSSKTSNSNKNYSHLELVNLGKIFFKEKKFLDFRAKGIKGGFEAIKDINLKIEKNKFVSIIGPSGCGKSTLLNLIAGLQTPTAGKILIDGYSIKGPGPDRGVIFQNYALMPWLTTIQNIEFALNTVFPAKTKPDIKERARKYLSMVGLEKASNKFPKELSGGMKQRVAIARALSINPNMLLMDEPFGALDALTRSYLQDELLSIWRKNKVTVVLITHSIEEALLLSDKIVLMSSGPSATISEEISVDLERPRDRQKIEQDPNYLKIKLRLEKHLLRETRAVEEVS</sequence>
<reference evidence="12" key="1">
    <citation type="journal article" date="2014" name="Sci. Data">
        <title>Genomes of diverse isolates of the marine cyanobacterium Prochlorococcus.</title>
        <authorList>
            <person name="Biller S."/>
            <person name="Berube P."/>
            <person name="Thompson J."/>
            <person name="Kelly L."/>
            <person name="Roggensack S."/>
            <person name="Awad L."/>
            <person name="Roache-Johnson K."/>
            <person name="Ding H."/>
            <person name="Giovannoni S.J."/>
            <person name="Moore L.R."/>
            <person name="Chisholm S.W."/>
        </authorList>
    </citation>
    <scope>NUCLEOTIDE SEQUENCE [LARGE SCALE GENOMIC DNA]</scope>
    <source>
        <strain evidence="12">MIT 9314</strain>
    </source>
</reference>
<comment type="caution">
    <text evidence="11">The sequence shown here is derived from an EMBL/GenBank/DDBJ whole genome shotgun (WGS) entry which is preliminary data.</text>
</comment>
<dbReference type="GO" id="GO:0015112">
    <property type="term" value="F:nitrate transmembrane transporter activity"/>
    <property type="evidence" value="ECO:0007669"/>
    <property type="project" value="InterPro"/>
</dbReference>